<dbReference type="EMBL" id="CAJNOG010000063">
    <property type="protein sequence ID" value="CAF0873272.1"/>
    <property type="molecule type" value="Genomic_DNA"/>
</dbReference>
<dbReference type="Proteomes" id="UP000663845">
    <property type="component" value="Unassembled WGS sequence"/>
</dbReference>
<name>A0A813XAU7_9BILA</name>
<gene>
    <name evidence="1" type="ORF">JYZ213_LOCUS9079</name>
</gene>
<evidence type="ECO:0000313" key="1">
    <source>
        <dbReference type="EMBL" id="CAF0873272.1"/>
    </source>
</evidence>
<accession>A0A813XAU7</accession>
<protein>
    <submittedName>
        <fullName evidence="1">Uncharacterized protein</fullName>
    </submittedName>
</protein>
<organism evidence="1 2">
    <name type="scientific">Adineta steineri</name>
    <dbReference type="NCBI Taxonomy" id="433720"/>
    <lineage>
        <taxon>Eukaryota</taxon>
        <taxon>Metazoa</taxon>
        <taxon>Spiralia</taxon>
        <taxon>Gnathifera</taxon>
        <taxon>Rotifera</taxon>
        <taxon>Eurotatoria</taxon>
        <taxon>Bdelloidea</taxon>
        <taxon>Adinetida</taxon>
        <taxon>Adinetidae</taxon>
        <taxon>Adineta</taxon>
    </lineage>
</organism>
<evidence type="ECO:0000313" key="2">
    <source>
        <dbReference type="Proteomes" id="UP000663845"/>
    </source>
</evidence>
<sequence>MNKLESLNLIEPSININYIVQFHTFTFKLGAGTAVPTVRCESERAFTDQKWTADFIRINPLVEHSMVDDYYKKKSNGKTIEIALDALTASQLIDEAIMKISKH</sequence>
<reference evidence="1" key="1">
    <citation type="submission" date="2021-02" db="EMBL/GenBank/DDBJ databases">
        <authorList>
            <person name="Nowell W R."/>
        </authorList>
    </citation>
    <scope>NUCLEOTIDE SEQUENCE</scope>
</reference>
<dbReference type="AlphaFoldDB" id="A0A813XAU7"/>
<comment type="caution">
    <text evidence="1">The sequence shown here is derived from an EMBL/GenBank/DDBJ whole genome shotgun (WGS) entry which is preliminary data.</text>
</comment>
<proteinExistence type="predicted"/>